<dbReference type="PROSITE" id="PS51257">
    <property type="entry name" value="PROKAR_LIPOPROTEIN"/>
    <property type="match status" value="1"/>
</dbReference>
<keyword evidence="1" id="KW-0732">Signal</keyword>
<organism evidence="2 3">
    <name type="scientific">Holothuria leucospilota</name>
    <name type="common">Black long sea cucumber</name>
    <name type="synonym">Mertensiothuria leucospilota</name>
    <dbReference type="NCBI Taxonomy" id="206669"/>
    <lineage>
        <taxon>Eukaryota</taxon>
        <taxon>Metazoa</taxon>
        <taxon>Echinodermata</taxon>
        <taxon>Eleutherozoa</taxon>
        <taxon>Echinozoa</taxon>
        <taxon>Holothuroidea</taxon>
        <taxon>Aspidochirotacea</taxon>
        <taxon>Aspidochirotida</taxon>
        <taxon>Holothuriidae</taxon>
        <taxon>Holothuria</taxon>
    </lineage>
</organism>
<dbReference type="AlphaFoldDB" id="A0A9Q0YML1"/>
<feature type="signal peptide" evidence="1">
    <location>
        <begin position="1"/>
        <end position="22"/>
    </location>
</feature>
<dbReference type="EMBL" id="JAIZAY010000018">
    <property type="protein sequence ID" value="KAJ8025258.1"/>
    <property type="molecule type" value="Genomic_DNA"/>
</dbReference>
<comment type="caution">
    <text evidence="2">The sequence shown here is derived from an EMBL/GenBank/DDBJ whole genome shotgun (WGS) entry which is preliminary data.</text>
</comment>
<evidence type="ECO:0000313" key="2">
    <source>
        <dbReference type="EMBL" id="KAJ8025258.1"/>
    </source>
</evidence>
<proteinExistence type="predicted"/>
<name>A0A9Q0YML1_HOLLE</name>
<gene>
    <name evidence="2" type="ORF">HOLleu_35415</name>
</gene>
<reference evidence="2" key="1">
    <citation type="submission" date="2021-10" db="EMBL/GenBank/DDBJ databases">
        <title>Tropical sea cucumber genome reveals ecological adaptation and Cuvierian tubules defense mechanism.</title>
        <authorList>
            <person name="Chen T."/>
        </authorList>
    </citation>
    <scope>NUCLEOTIDE SEQUENCE</scope>
    <source>
        <strain evidence="2">Nanhai2018</strain>
        <tissue evidence="2">Muscle</tissue>
    </source>
</reference>
<feature type="chain" id="PRO_5040496825" evidence="1">
    <location>
        <begin position="23"/>
        <end position="236"/>
    </location>
</feature>
<keyword evidence="3" id="KW-1185">Reference proteome</keyword>
<evidence type="ECO:0000256" key="1">
    <source>
        <dbReference type="SAM" id="SignalP"/>
    </source>
</evidence>
<sequence>MSQRTLLASLLVLGFSVAFVTGCTRKCPDSTTPTQATEIPLDTDQKNAISSAETQDELDRLRRLSLEDLSKERNPIVSLTQQQQERIRRDFAEYFRTCKLNTFPNFEKSQGGPVQQPSCDPPLPPLGIRLTKGNTTSIIKRDTSTLPICAFDQFYSVPIFGITSDGDLVQLVQMDDMLQVVVEEVCRDDTVTIANTNLRCCERQRTEDVLLVNLDTYTIEVLEIQTSSCSAMYSGK</sequence>
<protein>
    <submittedName>
        <fullName evidence="2">Uncharacterized protein</fullName>
    </submittedName>
</protein>
<accession>A0A9Q0YML1</accession>
<dbReference type="Proteomes" id="UP001152320">
    <property type="component" value="Chromosome 18"/>
</dbReference>
<evidence type="ECO:0000313" key="3">
    <source>
        <dbReference type="Proteomes" id="UP001152320"/>
    </source>
</evidence>